<keyword evidence="4" id="KW-0934">Plastid</keyword>
<gene>
    <name evidence="4" type="primary">rpl23</name>
</gene>
<keyword evidence="2 4" id="KW-0689">Ribosomal protein</keyword>
<evidence type="ECO:0000256" key="3">
    <source>
        <dbReference type="ARBA" id="ARBA00023274"/>
    </source>
</evidence>
<dbReference type="GO" id="GO:0005840">
    <property type="term" value="C:ribosome"/>
    <property type="evidence" value="ECO:0007669"/>
    <property type="project" value="UniProtKB-KW"/>
</dbReference>
<geneLocation type="chloroplast" evidence="4"/>
<accession>A0A088CI69</accession>
<sequence length="92" mass="10943">MTGIDFIHRLILTTKSSYLFEMDQYSFEVDPKATKPFIKKFFEEKYQVKVESVHTHTKIKRKKQIQTNKTIKTKTKIAILKLKPGYTLDFQN</sequence>
<dbReference type="Pfam" id="PF00276">
    <property type="entry name" value="Ribosomal_L23"/>
    <property type="match status" value="1"/>
</dbReference>
<keyword evidence="3" id="KW-0687">Ribonucleoprotein</keyword>
<name>A0A088CI69_9VIRI</name>
<evidence type="ECO:0000256" key="1">
    <source>
        <dbReference type="ARBA" id="ARBA00006700"/>
    </source>
</evidence>
<reference evidence="4" key="1">
    <citation type="journal article" date="2014" name="BMC Genomics">
        <title>Six newly sequenced chloroplast genomes from prasinophyte green algae provide insights into the relationships among prasinophyte lineages and the diversity of streamlined genome architecture in picoplanktonic species.</title>
        <authorList>
            <person name="Lemieux C."/>
            <person name="Otis C."/>
            <person name="Turmel M."/>
        </authorList>
    </citation>
    <scope>NUCLEOTIDE SEQUENCE</scope>
</reference>
<evidence type="ECO:0000313" key="4">
    <source>
        <dbReference type="EMBL" id="AID67475.1"/>
    </source>
</evidence>
<keyword evidence="4" id="KW-0150">Chloroplast</keyword>
<organism evidence="4">
    <name type="scientific">Prasinococcus sp. CCMP1194</name>
    <dbReference type="NCBI Taxonomy" id="110672"/>
    <lineage>
        <taxon>Eukaryota</taxon>
        <taxon>Viridiplantae</taxon>
        <taxon>Prasinodermophyta</taxon>
        <taxon>Palmophyllophyceae</taxon>
        <taxon>Prasinococcales</taxon>
        <taxon>Prasinococcaceae</taxon>
        <taxon>Prasinococcus</taxon>
    </lineage>
</organism>
<dbReference type="AlphaFoldDB" id="A0A088CI69"/>
<proteinExistence type="inferred from homology"/>
<dbReference type="EMBL" id="KJ746597">
    <property type="protein sequence ID" value="AID67475.1"/>
    <property type="molecule type" value="Genomic_DNA"/>
</dbReference>
<dbReference type="Gene3D" id="3.30.70.330">
    <property type="match status" value="1"/>
</dbReference>
<dbReference type="SUPFAM" id="SSF54189">
    <property type="entry name" value="Ribosomal proteins S24e, L23 and L15e"/>
    <property type="match status" value="1"/>
</dbReference>
<comment type="similarity">
    <text evidence="1">Belongs to the universal ribosomal protein uL23 family.</text>
</comment>
<dbReference type="InterPro" id="IPR012678">
    <property type="entry name" value="Ribosomal_uL23/eL15/eS24_sf"/>
</dbReference>
<protein>
    <submittedName>
        <fullName evidence="4">Ribosomal protein L23</fullName>
    </submittedName>
</protein>
<dbReference type="GO" id="GO:0006412">
    <property type="term" value="P:translation"/>
    <property type="evidence" value="ECO:0007669"/>
    <property type="project" value="InterPro"/>
</dbReference>
<dbReference type="InterPro" id="IPR012677">
    <property type="entry name" value="Nucleotide-bd_a/b_plait_sf"/>
</dbReference>
<dbReference type="GO" id="GO:0003735">
    <property type="term" value="F:structural constituent of ribosome"/>
    <property type="evidence" value="ECO:0007669"/>
    <property type="project" value="InterPro"/>
</dbReference>
<evidence type="ECO:0000256" key="2">
    <source>
        <dbReference type="ARBA" id="ARBA00022980"/>
    </source>
</evidence>
<dbReference type="GO" id="GO:1990904">
    <property type="term" value="C:ribonucleoprotein complex"/>
    <property type="evidence" value="ECO:0007669"/>
    <property type="project" value="UniProtKB-KW"/>
</dbReference>
<dbReference type="InterPro" id="IPR013025">
    <property type="entry name" value="Ribosomal_uL23-like"/>
</dbReference>